<dbReference type="PANTHER" id="PTHR30026:SF20">
    <property type="entry name" value="OUTER MEMBRANE PROTEIN TOLC"/>
    <property type="match status" value="1"/>
</dbReference>
<dbReference type="InterPro" id="IPR051906">
    <property type="entry name" value="TolC-like"/>
</dbReference>
<evidence type="ECO:0000256" key="6">
    <source>
        <dbReference type="ARBA" id="ARBA00023237"/>
    </source>
</evidence>
<dbReference type="GO" id="GO:1990281">
    <property type="term" value="C:efflux pump complex"/>
    <property type="evidence" value="ECO:0007669"/>
    <property type="project" value="TreeGrafter"/>
</dbReference>
<evidence type="ECO:0000313" key="7">
    <source>
        <dbReference type="EMBL" id="MPM16490.1"/>
    </source>
</evidence>
<name>A0A644XJY0_9ZZZZ</name>
<dbReference type="GO" id="GO:0015562">
    <property type="term" value="F:efflux transmembrane transporter activity"/>
    <property type="evidence" value="ECO:0007669"/>
    <property type="project" value="InterPro"/>
</dbReference>
<keyword evidence="3" id="KW-1134">Transmembrane beta strand</keyword>
<dbReference type="InterPro" id="IPR003423">
    <property type="entry name" value="OMP_efflux"/>
</dbReference>
<comment type="subcellular location">
    <subcellularLocation>
        <location evidence="1">Cell outer membrane</location>
    </subcellularLocation>
</comment>
<evidence type="ECO:0000256" key="3">
    <source>
        <dbReference type="ARBA" id="ARBA00022452"/>
    </source>
</evidence>
<evidence type="ECO:0000256" key="5">
    <source>
        <dbReference type="ARBA" id="ARBA00023136"/>
    </source>
</evidence>
<dbReference type="Gene3D" id="1.20.1600.10">
    <property type="entry name" value="Outer membrane efflux proteins (OEP)"/>
    <property type="match status" value="1"/>
</dbReference>
<reference evidence="7" key="1">
    <citation type="submission" date="2019-08" db="EMBL/GenBank/DDBJ databases">
        <authorList>
            <person name="Kucharzyk K."/>
            <person name="Murdoch R.W."/>
            <person name="Higgins S."/>
            <person name="Loffler F."/>
        </authorList>
    </citation>
    <scope>NUCLEOTIDE SEQUENCE</scope>
</reference>
<protein>
    <submittedName>
        <fullName evidence="7">Outer membrane protein TolC</fullName>
    </submittedName>
</protein>
<dbReference type="AlphaFoldDB" id="A0A644XJY0"/>
<proteinExistence type="predicted"/>
<evidence type="ECO:0000256" key="4">
    <source>
        <dbReference type="ARBA" id="ARBA00022692"/>
    </source>
</evidence>
<accession>A0A644XJY0</accession>
<dbReference type="Pfam" id="PF02321">
    <property type="entry name" value="OEP"/>
    <property type="match status" value="2"/>
</dbReference>
<keyword evidence="2" id="KW-0813">Transport</keyword>
<organism evidence="7">
    <name type="scientific">bioreactor metagenome</name>
    <dbReference type="NCBI Taxonomy" id="1076179"/>
    <lineage>
        <taxon>unclassified sequences</taxon>
        <taxon>metagenomes</taxon>
        <taxon>ecological metagenomes</taxon>
    </lineage>
</organism>
<keyword evidence="5" id="KW-0472">Membrane</keyword>
<evidence type="ECO:0000256" key="1">
    <source>
        <dbReference type="ARBA" id="ARBA00004442"/>
    </source>
</evidence>
<gene>
    <name evidence="7" type="primary">tolC_8</name>
    <name evidence="7" type="ORF">SDC9_62871</name>
</gene>
<dbReference type="SUPFAM" id="SSF56954">
    <property type="entry name" value="Outer membrane efflux proteins (OEP)"/>
    <property type="match status" value="1"/>
</dbReference>
<sequence>MKRLVIFFLFLAAGAAYGQKVWTLESCIQYARENNLTIRLQALNADLAKLALTREKAAFLPGVQAGATHSYNYGRTVDMYTNEFATDRVRSNNFYIGANITLFNGFNLINSYKKGQLEAEAAVLDAQQTADDISLSIATAYLQVLYSMELVNNARNQLEITNLQVDKNRKMFEAGSVSQGTLLTIEAQAASEESSLISAQNQLEMSYLTLAQMLDLKDLSDFQIAVPDISTIDTASFLLLNPNDVYAFAEKNQPGLLASEYRVQIAERNLSIARAGRYPVLTMNGSLGTGYSGASRRITGYNYNGVDTIGFTSESLTEFVMMPSMSYTYETTPFQDQINDNINKSIGLSLTIPIFSKFNTSIAVRQAKIGIESATINYEQEKLNLQKTIQQAYVDATGAYRKYAATKKQVAALEESFKYMDQRFSVGLATPIDYSDSKNKLATAQSELLQAKYEFIFRTKILDYYLGREIRF</sequence>
<comment type="caution">
    <text evidence="7">The sequence shown here is derived from an EMBL/GenBank/DDBJ whole genome shotgun (WGS) entry which is preliminary data.</text>
</comment>
<dbReference type="EMBL" id="VSSQ01002622">
    <property type="protein sequence ID" value="MPM16490.1"/>
    <property type="molecule type" value="Genomic_DNA"/>
</dbReference>
<keyword evidence="4" id="KW-0812">Transmembrane</keyword>
<dbReference type="GO" id="GO:0009279">
    <property type="term" value="C:cell outer membrane"/>
    <property type="evidence" value="ECO:0007669"/>
    <property type="project" value="UniProtKB-SubCell"/>
</dbReference>
<dbReference type="GO" id="GO:0015288">
    <property type="term" value="F:porin activity"/>
    <property type="evidence" value="ECO:0007669"/>
    <property type="project" value="TreeGrafter"/>
</dbReference>
<evidence type="ECO:0000256" key="2">
    <source>
        <dbReference type="ARBA" id="ARBA00022448"/>
    </source>
</evidence>
<dbReference type="PANTHER" id="PTHR30026">
    <property type="entry name" value="OUTER MEMBRANE PROTEIN TOLC"/>
    <property type="match status" value="1"/>
</dbReference>
<keyword evidence="6" id="KW-0998">Cell outer membrane</keyword>